<dbReference type="InterPro" id="IPR037207">
    <property type="entry name" value="Nuop51_4Fe4S-bd_sf"/>
</dbReference>
<evidence type="ECO:0000313" key="12">
    <source>
        <dbReference type="Proteomes" id="UP001206206"/>
    </source>
</evidence>
<dbReference type="PANTHER" id="PTHR11780">
    <property type="entry name" value="NADH-UBIQUINONE OXIDOREDUCTASE FLAVOPROTEIN 1 NDUFV1"/>
    <property type="match status" value="1"/>
</dbReference>
<name>A0ABT1P9I8_9ACTN</name>
<evidence type="ECO:0000256" key="8">
    <source>
        <dbReference type="ARBA" id="ARBA00023004"/>
    </source>
</evidence>
<dbReference type="SUPFAM" id="SSF140490">
    <property type="entry name" value="Nqo1C-terminal domain-like"/>
    <property type="match status" value="1"/>
</dbReference>
<comment type="caution">
    <text evidence="11">The sequence shown here is derived from an EMBL/GenBank/DDBJ whole genome shotgun (WGS) entry which is preliminary data.</text>
</comment>
<dbReference type="SUPFAM" id="SSF142984">
    <property type="entry name" value="Nqo1 middle domain-like"/>
    <property type="match status" value="1"/>
</dbReference>
<keyword evidence="12" id="KW-1185">Reference proteome</keyword>
<dbReference type="InterPro" id="IPR050837">
    <property type="entry name" value="ComplexI_51kDa_subunit"/>
</dbReference>
<dbReference type="Gene3D" id="1.20.1440.230">
    <property type="entry name" value="NADH-ubiquinone oxidoreductase 51kDa subunit, iron-sulphur binding domain"/>
    <property type="match status" value="1"/>
</dbReference>
<organism evidence="11 12">
    <name type="scientific">Streptantibioticus rubrisoli</name>
    <dbReference type="NCBI Taxonomy" id="1387313"/>
    <lineage>
        <taxon>Bacteria</taxon>
        <taxon>Bacillati</taxon>
        <taxon>Actinomycetota</taxon>
        <taxon>Actinomycetes</taxon>
        <taxon>Kitasatosporales</taxon>
        <taxon>Streptomycetaceae</taxon>
        <taxon>Streptantibioticus</taxon>
    </lineage>
</organism>
<proteinExistence type="inferred from homology"/>
<evidence type="ECO:0000256" key="7">
    <source>
        <dbReference type="ARBA" id="ARBA00022723"/>
    </source>
</evidence>
<keyword evidence="8" id="KW-0408">Iron</keyword>
<dbReference type="InterPro" id="IPR037225">
    <property type="entry name" value="Nuo51_FMN-bd_sf"/>
</dbReference>
<comment type="cofactor">
    <cofactor evidence="1">
        <name>FMN</name>
        <dbReference type="ChEBI" id="CHEBI:58210"/>
    </cofactor>
</comment>
<evidence type="ECO:0000313" key="11">
    <source>
        <dbReference type="EMBL" id="MCQ4042039.1"/>
    </source>
</evidence>
<evidence type="ECO:0000256" key="1">
    <source>
        <dbReference type="ARBA" id="ARBA00001917"/>
    </source>
</evidence>
<dbReference type="PROSITE" id="PS51379">
    <property type="entry name" value="4FE4S_FER_2"/>
    <property type="match status" value="1"/>
</dbReference>
<dbReference type="Gene3D" id="3.40.50.11540">
    <property type="entry name" value="NADH-ubiquinone oxidoreductase 51kDa subunit"/>
    <property type="match status" value="1"/>
</dbReference>
<comment type="cofactor">
    <cofactor evidence="2">
        <name>[4Fe-4S] cluster</name>
        <dbReference type="ChEBI" id="CHEBI:49883"/>
    </cofactor>
</comment>
<dbReference type="PANTHER" id="PTHR11780:SF10">
    <property type="entry name" value="NADH DEHYDROGENASE [UBIQUINONE] FLAVOPROTEIN 1, MITOCHONDRIAL"/>
    <property type="match status" value="1"/>
</dbReference>
<dbReference type="Pfam" id="PF10589">
    <property type="entry name" value="NADH_4Fe-4S"/>
    <property type="match status" value="1"/>
</dbReference>
<dbReference type="Proteomes" id="UP001206206">
    <property type="component" value="Unassembled WGS sequence"/>
</dbReference>
<dbReference type="Gene3D" id="3.30.70.20">
    <property type="match status" value="1"/>
</dbReference>
<evidence type="ECO:0000259" key="10">
    <source>
        <dbReference type="PROSITE" id="PS51379"/>
    </source>
</evidence>
<dbReference type="InterPro" id="IPR017896">
    <property type="entry name" value="4Fe4S_Fe-S-bd"/>
</dbReference>
<accession>A0ABT1P9I8</accession>
<evidence type="ECO:0000256" key="4">
    <source>
        <dbReference type="ARBA" id="ARBA00022485"/>
    </source>
</evidence>
<feature type="domain" description="4Fe-4S ferredoxin-type" evidence="10">
    <location>
        <begin position="439"/>
        <end position="467"/>
    </location>
</feature>
<dbReference type="InterPro" id="IPR011538">
    <property type="entry name" value="Nuo51_FMN-bd"/>
</dbReference>
<keyword evidence="4" id="KW-0004">4Fe-4S</keyword>
<dbReference type="Gene3D" id="3.10.20.600">
    <property type="match status" value="1"/>
</dbReference>
<evidence type="ECO:0000256" key="6">
    <source>
        <dbReference type="ARBA" id="ARBA00022643"/>
    </source>
</evidence>
<keyword evidence="7" id="KW-0479">Metal-binding</keyword>
<dbReference type="SUPFAM" id="SSF54862">
    <property type="entry name" value="4Fe-4S ferredoxins"/>
    <property type="match status" value="1"/>
</dbReference>
<sequence>MNNLPVRSMASDLPEVRPFGLPRLTAGMDMAARLDWTTHLSVHGSLPDLTLSQLTALATDIDLRGRGGAGFPFARKLRAVADSARKRRTRTAVVVNGCEGEPACRKDTVLLARAPHLVLDGALLAAEALGAEQLVVGVTQGALEESVRGALAERGLSDRRGRRLRARVFRMPERFVSGEATALLRAADGGPPLPPGRRVRSAERGLSGLPTLVSNTETFAQIAVAARLGAEYYAATGAPEEPGTVLLTLGGSVPRRMVVETPTGVPLAHVLESCGTGIGQGVLVGGYHGAWLDPSAASMASISRTSMAAHRATLGAGAVLPLSYDVCPLGETLLVARWLAAETAGQCGPCRLGLPALAGALADVLAGGGQPALETLRQYAGLVRGRGACKHPDGSARFVLSAVNTFTDDLAAHVLGGGCGRPVAGLLPLPTEDGPSVGERLSVDWTLCVGHGLCADLLPEAMRLDRDGYPVFDDAPLPEYLLPRARRAVARCPALALRLERR</sequence>
<reference evidence="11 12" key="1">
    <citation type="submission" date="2022-06" db="EMBL/GenBank/DDBJ databases">
        <title>Draft genome sequence of type strain Streptomyces rubrisoli DSM 42083.</title>
        <authorList>
            <person name="Duangmal K."/>
            <person name="Klaysubun C."/>
        </authorList>
    </citation>
    <scope>NUCLEOTIDE SEQUENCE [LARGE SCALE GENOMIC DNA]</scope>
    <source>
        <strain evidence="11 12">DSM 42083</strain>
    </source>
</reference>
<evidence type="ECO:0000256" key="9">
    <source>
        <dbReference type="ARBA" id="ARBA00023014"/>
    </source>
</evidence>
<protein>
    <submittedName>
        <fullName evidence="11">Ferredoxin</fullName>
    </submittedName>
</protein>
<dbReference type="RefSeq" id="WP_255926044.1">
    <property type="nucleotide sequence ID" value="NZ_JANFNH010000005.1"/>
</dbReference>
<keyword evidence="5" id="KW-0285">Flavoprotein</keyword>
<dbReference type="SMART" id="SM00928">
    <property type="entry name" value="NADH_4Fe-4S"/>
    <property type="match status" value="1"/>
</dbReference>
<dbReference type="SUPFAM" id="SSF142019">
    <property type="entry name" value="Nqo1 FMN-binding domain-like"/>
    <property type="match status" value="1"/>
</dbReference>
<comment type="similarity">
    <text evidence="3">Belongs to the complex I 51 kDa subunit family.</text>
</comment>
<keyword evidence="9" id="KW-0411">Iron-sulfur</keyword>
<dbReference type="Pfam" id="PF13459">
    <property type="entry name" value="Fer4_15"/>
    <property type="match status" value="1"/>
</dbReference>
<dbReference type="Pfam" id="PF01512">
    <property type="entry name" value="Complex1_51K"/>
    <property type="match status" value="1"/>
</dbReference>
<keyword evidence="6" id="KW-0288">FMN</keyword>
<evidence type="ECO:0000256" key="2">
    <source>
        <dbReference type="ARBA" id="ARBA00001966"/>
    </source>
</evidence>
<evidence type="ECO:0000256" key="3">
    <source>
        <dbReference type="ARBA" id="ARBA00007523"/>
    </source>
</evidence>
<dbReference type="InterPro" id="IPR019575">
    <property type="entry name" value="Nuop51_4Fe4S-bd"/>
</dbReference>
<dbReference type="EMBL" id="JANFNH010000005">
    <property type="protein sequence ID" value="MCQ4042039.1"/>
    <property type="molecule type" value="Genomic_DNA"/>
</dbReference>
<gene>
    <name evidence="11" type="ORF">NON19_08335</name>
</gene>
<evidence type="ECO:0000256" key="5">
    <source>
        <dbReference type="ARBA" id="ARBA00022630"/>
    </source>
</evidence>